<dbReference type="Pfam" id="PF00755">
    <property type="entry name" value="Carn_acyltransf"/>
    <property type="match status" value="2"/>
</dbReference>
<dbReference type="InterPro" id="IPR023213">
    <property type="entry name" value="CAT-like_dom_sf"/>
</dbReference>
<keyword evidence="2" id="KW-0808">Transferase</keyword>
<feature type="active site" description="Proton acceptor" evidence="4">
    <location>
        <position position="290"/>
    </location>
</feature>
<dbReference type="STRING" id="135651.G0MHS1"/>
<reference evidence="7" key="1">
    <citation type="submission" date="2011-07" db="EMBL/GenBank/DDBJ databases">
        <authorList>
            <consortium name="Caenorhabditis brenneri Sequencing and Analysis Consortium"/>
            <person name="Wilson R.K."/>
        </authorList>
    </citation>
    <scope>NUCLEOTIDE SEQUENCE [LARGE SCALE GENOMIC DNA]</scope>
    <source>
        <strain evidence="7">PB2801</strain>
    </source>
</reference>
<dbReference type="Gene3D" id="3.30.559.70">
    <property type="entry name" value="Choline/Carnitine o-acyltransferase, domain 2"/>
    <property type="match status" value="1"/>
</dbReference>
<dbReference type="HOGENOM" id="CLU_013513_5_0_1"/>
<feature type="domain" description="Choline/carnitine acyltransferase" evidence="5">
    <location>
        <begin position="320"/>
        <end position="509"/>
    </location>
</feature>
<evidence type="ECO:0000256" key="4">
    <source>
        <dbReference type="PIRSR" id="PIRSR600542-1"/>
    </source>
</evidence>
<dbReference type="SUPFAM" id="SSF52777">
    <property type="entry name" value="CoA-dependent acyltransferases"/>
    <property type="match status" value="2"/>
</dbReference>
<evidence type="ECO:0000256" key="2">
    <source>
        <dbReference type="ARBA" id="ARBA00022679"/>
    </source>
</evidence>
<accession>G0MHS1</accession>
<sequence>MEESIDKYLKSLLPIVTQEELNLITALAKEFSKSEDAEKLQKFLILKSSTSKNWLEDWWYDAYTTNRDSLVTQNMGAIIPKSCISNTSQLGIASQIIHHLMTYWTLVRQEKIEVTRSRGTNWDMYQVYNLFNSCRVPSLPKDCIERYFCTEKEGHCPSHVVILCNGHIWKLETHRDGVVLSIPEIWYKLDLIRTNSNVTVENSIVKLTTLNRNDWAQIRESIIENNELNFELFRTIESAAFCLTLANDCVENDSELMKYSLFGSPLNTYCDKNLNVIVLRDGKACLQAEHGNVDAISLFAPCDFAADQFQDDPKLSGESSRINVNVYYYSNFGAAYCKQKKLYADTIVQIALQMAYLKTHNKLAPTYETASTRKFFHGRTETVRSLTPDLAKYLKACEDSATNETLKTLFFDAYNSHNTLMDAARDGKGIDRHFLGLRRAQSAMMSYGENLEIPFLDHPSFAASGGNGNFLMSTSFLGYNENGCFGYVVPMCKDGYGAFYRINNNRFNF</sequence>
<gene>
    <name evidence="6" type="ORF">CAEBREN_10705</name>
</gene>
<name>G0MHS1_CAEBE</name>
<dbReference type="FunCoup" id="G0MHS1">
    <property type="interactions" value="1540"/>
</dbReference>
<dbReference type="Proteomes" id="UP000008068">
    <property type="component" value="Unassembled WGS sequence"/>
</dbReference>
<dbReference type="PANTHER" id="PTHR22589:SF5">
    <property type="entry name" value="CHOLINE_CARNITINE ACYLTRANSFERASE DOMAIN-CONTAINING PROTEIN"/>
    <property type="match status" value="1"/>
</dbReference>
<evidence type="ECO:0000259" key="5">
    <source>
        <dbReference type="Pfam" id="PF00755"/>
    </source>
</evidence>
<dbReference type="PANTHER" id="PTHR22589">
    <property type="entry name" value="CARNITINE O-ACYLTRANSFERASE"/>
    <property type="match status" value="1"/>
</dbReference>
<evidence type="ECO:0000256" key="3">
    <source>
        <dbReference type="ARBA" id="ARBA00023315"/>
    </source>
</evidence>
<evidence type="ECO:0000256" key="1">
    <source>
        <dbReference type="ARBA" id="ARBA00005232"/>
    </source>
</evidence>
<comment type="similarity">
    <text evidence="1">Belongs to the carnitine/choline acetyltransferase family.</text>
</comment>
<dbReference type="AlphaFoldDB" id="G0MHS1"/>
<keyword evidence="3" id="KW-0012">Acyltransferase</keyword>
<proteinExistence type="inferred from homology"/>
<dbReference type="InterPro" id="IPR000542">
    <property type="entry name" value="Carn_acyl_trans"/>
</dbReference>
<dbReference type="GO" id="GO:0005777">
    <property type="term" value="C:peroxisome"/>
    <property type="evidence" value="ECO:0007669"/>
    <property type="project" value="TreeGrafter"/>
</dbReference>
<dbReference type="eggNOG" id="KOG3718">
    <property type="taxonomic scope" value="Eukaryota"/>
</dbReference>
<keyword evidence="7" id="KW-1185">Reference proteome</keyword>
<dbReference type="GO" id="GO:0008458">
    <property type="term" value="F:carnitine O-octanoyltransferase activity"/>
    <property type="evidence" value="ECO:0007669"/>
    <property type="project" value="TreeGrafter"/>
</dbReference>
<dbReference type="InterPro" id="IPR042231">
    <property type="entry name" value="Cho/carn_acyl_trans_2"/>
</dbReference>
<dbReference type="EMBL" id="GL379795">
    <property type="protein sequence ID" value="EGT59574.1"/>
    <property type="molecule type" value="Genomic_DNA"/>
</dbReference>
<feature type="domain" description="Choline/carnitine acyltransferase" evidence="5">
    <location>
        <begin position="2"/>
        <end position="314"/>
    </location>
</feature>
<evidence type="ECO:0000313" key="7">
    <source>
        <dbReference type="Proteomes" id="UP000008068"/>
    </source>
</evidence>
<dbReference type="OrthoDB" id="240216at2759"/>
<dbReference type="OMA" id="ERYFCTE"/>
<organism evidence="7">
    <name type="scientific">Caenorhabditis brenneri</name>
    <name type="common">Nematode worm</name>
    <dbReference type="NCBI Taxonomy" id="135651"/>
    <lineage>
        <taxon>Eukaryota</taxon>
        <taxon>Metazoa</taxon>
        <taxon>Ecdysozoa</taxon>
        <taxon>Nematoda</taxon>
        <taxon>Chromadorea</taxon>
        <taxon>Rhabditida</taxon>
        <taxon>Rhabditina</taxon>
        <taxon>Rhabditomorpha</taxon>
        <taxon>Rhabditoidea</taxon>
        <taxon>Rhabditidae</taxon>
        <taxon>Peloderinae</taxon>
        <taxon>Caenorhabditis</taxon>
    </lineage>
</organism>
<protein>
    <recommendedName>
        <fullName evidence="5">Choline/carnitine acyltransferase domain-containing protein</fullName>
    </recommendedName>
</protein>
<dbReference type="Gene3D" id="3.30.559.10">
    <property type="entry name" value="Chloramphenicol acetyltransferase-like domain"/>
    <property type="match status" value="2"/>
</dbReference>
<dbReference type="InterPro" id="IPR039551">
    <property type="entry name" value="Cho/carn_acyl_trans"/>
</dbReference>
<evidence type="ECO:0000313" key="6">
    <source>
        <dbReference type="EMBL" id="EGT59574.1"/>
    </source>
</evidence>
<dbReference type="InParanoid" id="G0MHS1"/>